<dbReference type="GO" id="GO:0016020">
    <property type="term" value="C:membrane"/>
    <property type="evidence" value="ECO:0007669"/>
    <property type="project" value="UniProtKB-SubCell"/>
</dbReference>
<dbReference type="AlphaFoldDB" id="A0A017SJB7"/>
<feature type="transmembrane region" description="Helical" evidence="6">
    <location>
        <begin position="174"/>
        <end position="198"/>
    </location>
</feature>
<dbReference type="Proteomes" id="UP000019804">
    <property type="component" value="Unassembled WGS sequence"/>
</dbReference>
<protein>
    <recommendedName>
        <fullName evidence="7">Rhodopsin domain-containing protein</fullName>
    </recommendedName>
</protein>
<dbReference type="Pfam" id="PF20684">
    <property type="entry name" value="Fung_rhodopsin"/>
    <property type="match status" value="1"/>
</dbReference>
<evidence type="ECO:0000313" key="8">
    <source>
        <dbReference type="EMBL" id="EYE96764.1"/>
    </source>
</evidence>
<dbReference type="PANTHER" id="PTHR33048:SF64">
    <property type="entry name" value="INTEGRAL MEMBRANE PROTEIN"/>
    <property type="match status" value="1"/>
</dbReference>
<accession>A0A017SJB7</accession>
<dbReference type="GeneID" id="63693514"/>
<feature type="transmembrane region" description="Helical" evidence="6">
    <location>
        <begin position="210"/>
        <end position="233"/>
    </location>
</feature>
<dbReference type="RefSeq" id="XP_040640452.1">
    <property type="nucleotide sequence ID" value="XM_040778390.1"/>
</dbReference>
<feature type="transmembrane region" description="Helical" evidence="6">
    <location>
        <begin position="53"/>
        <end position="76"/>
    </location>
</feature>
<evidence type="ECO:0000259" key="7">
    <source>
        <dbReference type="Pfam" id="PF20684"/>
    </source>
</evidence>
<feature type="transmembrane region" description="Helical" evidence="6">
    <location>
        <begin position="20"/>
        <end position="41"/>
    </location>
</feature>
<feature type="transmembrane region" description="Helical" evidence="6">
    <location>
        <begin position="131"/>
        <end position="154"/>
    </location>
</feature>
<proteinExistence type="inferred from homology"/>
<feature type="transmembrane region" description="Helical" evidence="6">
    <location>
        <begin position="96"/>
        <end position="119"/>
    </location>
</feature>
<dbReference type="HOGENOM" id="CLU_028200_2_0_1"/>
<comment type="subcellular location">
    <subcellularLocation>
        <location evidence="1">Membrane</location>
        <topology evidence="1">Multi-pass membrane protein</topology>
    </subcellularLocation>
</comment>
<keyword evidence="2 6" id="KW-0812">Transmembrane</keyword>
<reference evidence="9" key="1">
    <citation type="journal article" date="2014" name="Nat. Commun.">
        <title>Genomic adaptations of the halophilic Dead Sea filamentous fungus Eurotium rubrum.</title>
        <authorList>
            <person name="Kis-Papo T."/>
            <person name="Weig A.R."/>
            <person name="Riley R."/>
            <person name="Persoh D."/>
            <person name="Salamov A."/>
            <person name="Sun H."/>
            <person name="Lipzen A."/>
            <person name="Wasser S.P."/>
            <person name="Rambold G."/>
            <person name="Grigoriev I.V."/>
            <person name="Nevo E."/>
        </authorList>
    </citation>
    <scope>NUCLEOTIDE SEQUENCE [LARGE SCALE GENOMIC DNA]</scope>
    <source>
        <strain evidence="9">CBS 135680</strain>
    </source>
</reference>
<keyword evidence="3 6" id="KW-1133">Transmembrane helix</keyword>
<feature type="transmembrane region" description="Helical" evidence="6">
    <location>
        <begin position="245"/>
        <end position="266"/>
    </location>
</feature>
<evidence type="ECO:0000256" key="3">
    <source>
        <dbReference type="ARBA" id="ARBA00022989"/>
    </source>
</evidence>
<evidence type="ECO:0000256" key="1">
    <source>
        <dbReference type="ARBA" id="ARBA00004141"/>
    </source>
</evidence>
<gene>
    <name evidence="8" type="ORF">EURHEDRAFT_337560</name>
</gene>
<organism evidence="8 9">
    <name type="scientific">Aspergillus ruber (strain CBS 135680)</name>
    <dbReference type="NCBI Taxonomy" id="1388766"/>
    <lineage>
        <taxon>Eukaryota</taxon>
        <taxon>Fungi</taxon>
        <taxon>Dikarya</taxon>
        <taxon>Ascomycota</taxon>
        <taxon>Pezizomycotina</taxon>
        <taxon>Eurotiomycetes</taxon>
        <taxon>Eurotiomycetidae</taxon>
        <taxon>Eurotiales</taxon>
        <taxon>Aspergillaceae</taxon>
        <taxon>Aspergillus</taxon>
        <taxon>Aspergillus subgen. Aspergillus</taxon>
    </lineage>
</organism>
<evidence type="ECO:0000256" key="6">
    <source>
        <dbReference type="SAM" id="Phobius"/>
    </source>
</evidence>
<comment type="similarity">
    <text evidence="5">Belongs to the SAT4 family.</text>
</comment>
<evidence type="ECO:0000256" key="4">
    <source>
        <dbReference type="ARBA" id="ARBA00023136"/>
    </source>
</evidence>
<feature type="domain" description="Rhodopsin" evidence="7">
    <location>
        <begin position="37"/>
        <end position="270"/>
    </location>
</feature>
<name>A0A017SJB7_ASPRC</name>
<sequence>MTMWVYNQFTPDPHSHTATVVTINILFPALALIAIAFRFYVRLHLRRTPWLDDYAALSSAVLGAAYGAIAVAQTRWGLGLNASFFPVENIVPFGKIQYAGGPVYTMALLGFKVSLLTSYLRIGGFVNAYKYTILVAIAACTINQLIFTFLLLFACNPIAKQWDAALPGHCINTVPSYYGLAGTSLGFDILIIALPLPVLGNLQLRRKQKIALMGVFALGFFVTIIQIIRIFTVKNLKTYTDSRPIVIWSVIEISLGVISTCIPTYAPLFRAFTSLNSYYNRYGYGNNGNTYALATRNMTNRTSRRHTKAHTNTHSISTSRLDTDLEILDDGTTIGKGGGFETTIMSVNTPMSSTFPGSSVGGTSVGRARDSDSEELIKRSAAQVQGLAVPEAAVHHHEEPPGTGVSMGASAEEDPLQIHTFTEFKIERHQV</sequence>
<evidence type="ECO:0000313" key="9">
    <source>
        <dbReference type="Proteomes" id="UP000019804"/>
    </source>
</evidence>
<dbReference type="EMBL" id="KK088417">
    <property type="protein sequence ID" value="EYE96764.1"/>
    <property type="molecule type" value="Genomic_DNA"/>
</dbReference>
<evidence type="ECO:0000256" key="5">
    <source>
        <dbReference type="ARBA" id="ARBA00038359"/>
    </source>
</evidence>
<keyword evidence="4 6" id="KW-0472">Membrane</keyword>
<dbReference type="InterPro" id="IPR049326">
    <property type="entry name" value="Rhodopsin_dom_fungi"/>
</dbReference>
<dbReference type="PANTHER" id="PTHR33048">
    <property type="entry name" value="PTH11-LIKE INTEGRAL MEMBRANE PROTEIN (AFU_ORTHOLOGUE AFUA_5G11245)"/>
    <property type="match status" value="1"/>
</dbReference>
<dbReference type="InterPro" id="IPR052337">
    <property type="entry name" value="SAT4-like"/>
</dbReference>
<keyword evidence="9" id="KW-1185">Reference proteome</keyword>
<dbReference type="OrthoDB" id="10017208at2759"/>
<evidence type="ECO:0000256" key="2">
    <source>
        <dbReference type="ARBA" id="ARBA00022692"/>
    </source>
</evidence>